<comment type="caution">
    <text evidence="2">The sequence shown here is derived from an EMBL/GenBank/DDBJ whole genome shotgun (WGS) entry which is preliminary data.</text>
</comment>
<proteinExistence type="predicted"/>
<feature type="region of interest" description="Disordered" evidence="1">
    <location>
        <begin position="69"/>
        <end position="108"/>
    </location>
</feature>
<protein>
    <submittedName>
        <fullName evidence="2">Dynamin-2B</fullName>
    </submittedName>
</protein>
<organism evidence="2 3">
    <name type="scientific">Artemisia annua</name>
    <name type="common">Sweet wormwood</name>
    <dbReference type="NCBI Taxonomy" id="35608"/>
    <lineage>
        <taxon>Eukaryota</taxon>
        <taxon>Viridiplantae</taxon>
        <taxon>Streptophyta</taxon>
        <taxon>Embryophyta</taxon>
        <taxon>Tracheophyta</taxon>
        <taxon>Spermatophyta</taxon>
        <taxon>Magnoliopsida</taxon>
        <taxon>eudicotyledons</taxon>
        <taxon>Gunneridae</taxon>
        <taxon>Pentapetalae</taxon>
        <taxon>asterids</taxon>
        <taxon>campanulids</taxon>
        <taxon>Asterales</taxon>
        <taxon>Asteraceae</taxon>
        <taxon>Asteroideae</taxon>
        <taxon>Anthemideae</taxon>
        <taxon>Artemisiinae</taxon>
        <taxon>Artemisia</taxon>
    </lineage>
</organism>
<name>A0A2U1LWY3_ARTAN</name>
<reference evidence="2 3" key="1">
    <citation type="journal article" date="2018" name="Mol. Plant">
        <title>The genome of Artemisia annua provides insight into the evolution of Asteraceae family and artemisinin biosynthesis.</title>
        <authorList>
            <person name="Shen Q."/>
            <person name="Zhang L."/>
            <person name="Liao Z."/>
            <person name="Wang S."/>
            <person name="Yan T."/>
            <person name="Shi P."/>
            <person name="Liu M."/>
            <person name="Fu X."/>
            <person name="Pan Q."/>
            <person name="Wang Y."/>
            <person name="Lv Z."/>
            <person name="Lu X."/>
            <person name="Zhang F."/>
            <person name="Jiang W."/>
            <person name="Ma Y."/>
            <person name="Chen M."/>
            <person name="Hao X."/>
            <person name="Li L."/>
            <person name="Tang Y."/>
            <person name="Lv G."/>
            <person name="Zhou Y."/>
            <person name="Sun X."/>
            <person name="Brodelius P.E."/>
            <person name="Rose J.K.C."/>
            <person name="Tang K."/>
        </authorList>
    </citation>
    <scope>NUCLEOTIDE SEQUENCE [LARGE SCALE GENOMIC DNA]</scope>
    <source>
        <strain evidence="3">cv. Huhao1</strain>
        <tissue evidence="2">Leaf</tissue>
    </source>
</reference>
<dbReference type="EMBL" id="PKPP01007406">
    <property type="protein sequence ID" value="PWA53480.1"/>
    <property type="molecule type" value="Genomic_DNA"/>
</dbReference>
<sequence>MSFLTGLRPEFDSLRCQFLNESDFPSLRDTFARVLRNETLQSPHTLAPNSALLTETCLHRLLHLLESSHTNTTTIRRHHRTPPPQKPKHHRNPPSTIPPPPPEMPRTTTTKRVFHVLRCYLAGKSRRRGRRCRRILLMPPPEFVAIAGAEYHQPTTMHDFEFLWIHIILLELHLIVYVNNLSPLRLCLKQMVCQAYLISHEKGLQFLIRSILEMAKEPSPLCRLVSASTNATPALGRYPPFKRELKVMADDCLRDLLGKSSLLPNKPVVYITFTSLPVSEEQKEDTSVKEEAGTTDTVVEETKEETTNVLRCSSYTVWVS</sequence>
<evidence type="ECO:0000313" key="2">
    <source>
        <dbReference type="EMBL" id="PWA53480.1"/>
    </source>
</evidence>
<dbReference type="Proteomes" id="UP000245207">
    <property type="component" value="Unassembled WGS sequence"/>
</dbReference>
<dbReference type="STRING" id="35608.A0A2U1LWY3"/>
<evidence type="ECO:0000313" key="3">
    <source>
        <dbReference type="Proteomes" id="UP000245207"/>
    </source>
</evidence>
<accession>A0A2U1LWY3</accession>
<feature type="compositionally biased region" description="Pro residues" evidence="1">
    <location>
        <begin position="95"/>
        <end position="104"/>
    </location>
</feature>
<keyword evidence="3" id="KW-1185">Reference proteome</keyword>
<dbReference type="AlphaFoldDB" id="A0A2U1LWY3"/>
<evidence type="ECO:0000256" key="1">
    <source>
        <dbReference type="SAM" id="MobiDB-lite"/>
    </source>
</evidence>
<dbReference type="OrthoDB" id="1701283at2759"/>
<gene>
    <name evidence="2" type="ORF">CTI12_AA444770</name>
</gene>
<feature type="compositionally biased region" description="Basic residues" evidence="1">
    <location>
        <begin position="75"/>
        <end position="92"/>
    </location>
</feature>